<dbReference type="PANTHER" id="PTHR33775:SF4">
    <property type="entry name" value="CHROMOSOME 4 OPEN READING FRAME 54"/>
    <property type="match status" value="1"/>
</dbReference>
<dbReference type="PANTHER" id="PTHR33775">
    <property type="entry name" value="CARDIAC-ENRICHED FHL2-INTERACTING PROTEIN-RELATED"/>
    <property type="match status" value="1"/>
</dbReference>
<evidence type="ECO:0000313" key="3">
    <source>
        <dbReference type="EMBL" id="RVE60155.1"/>
    </source>
</evidence>
<feature type="region of interest" description="Disordered" evidence="1">
    <location>
        <begin position="672"/>
        <end position="697"/>
    </location>
</feature>
<evidence type="ECO:0000313" key="4">
    <source>
        <dbReference type="Proteomes" id="UP000283210"/>
    </source>
</evidence>
<feature type="compositionally biased region" description="Basic and acidic residues" evidence="1">
    <location>
        <begin position="1039"/>
        <end position="1048"/>
    </location>
</feature>
<sequence>MSVVVISSPASLCASKPNPEMAIKSEEEAAGDTCRGDVHKASSDPRWSYLPPCVKNPEDRLNSGSKEECAMTQQLDASKREDYELTQPDAGLQRGGNSLSGRTESDDEEEVVSLVLSDDSGQCVTEDESHYITTHEIELSELSDHEGDYDLGVGSSTSWDIEDDSRVYSFVDYTFDGAEAAGLGPARARGASAAVSTLRESDPSEKFPSSDENIWKPQQQQQLSGDSAGQICLSIRATSRAINDPGNIQEHENIFYHARRSGDMSRYVFRGVDGKAETLCDRAKCFIAAPGRMHFGGKLRGKEVTEYSSGTSSAVSELDDADKEVRNLTARAFKSLAYPYFDTINFSTSSESSASEHGRGRNRWSTFVDLKYGNVNMSQGLDPSVCQSSAASFEIANSIDNRGYKGLALAHIKPPTSKIFTISGSPRGASSSTQKIQLMGKFGQSSSGLIRLTETLNFRCNVKAGMSGGERRTNFAQNPAGSRSTDEVTNTLLRSQDRGASKPPLNTMEDMQKKSVFASSLIKNVLSKKMQFEQERKMERGEISEQQQQQQQQQAPSPLHAHQEGPDSLGGKGSRDLRSQSSRLSECSSDCAPACVEQLGDFVDCGSCDTRSSHSWRKESAALAPETNLASENEAAIDTKKGALGASKSTLLRSQNSAFRCWKDGELEFQKDHKNDQTLQDRLPSADEGGQCSAGSSKLTKMSHLFVPSIQLLSSEEEGGHLQRGDPSQGVDEAGTRRADSTFYSSESRSLATSKSPEIKINLRSVRDNKTEPFGVSKLRAPNLDSKAPSLSRADDFKCQALAAALKGESSDKVPHFMVRDIRENKGKLQTPIHQVRDVRKLVKSSYHFVSLDNSEQKSDSHCEQRKHAHHRNLDTVSPIVIKCQSVNTNYSGKHSGNVEPAKQESFDSDKVTPGDAKSDAAQRAAGAAPASSSCSSEESSALRAESAPTPKKKDKDSDPTEKKPESKLTNQGALEKLQAAVKTMEQLYVFEKNEWKRKSEPEPLTDSHVLSLLASEELGGADGEEVRTASSPGSDGPVSREDNDPFRCPHPSSSHDLALLFKSHQAVNVTGSNRSNFKFCAAPNIHQSNSFTQTPFRDRNLPPKSPKLPLSLKISHKNEAVEMKEEEKFHVSSALSDNYLTIPVKSHPTKSKQPPPAGKTPGYSFSTQPQATPPLKHQGSWGQEKHLPHSSHGVETPSPEFPSAAIYHSIPLGMSSSQPQMYCFSPIMTPAPTLEPFQATQRKMLLDPTTGNYYLVDTPVQPATKRLFDPETGRYVDMPIPQPPMTPLPMPISPMALSPGAYGQTYMIYPSFMPAPAVIPSRALVHSQMSVPSEAESVEKASSQQNEGIYMESPFYMSTGRYHQAASGTQPQGAAASRPQQTPSAGTQPIISITSQQGPRIIAPPSFDGTTMSFVVEHR</sequence>
<dbReference type="OrthoDB" id="8945866at2759"/>
<feature type="compositionally biased region" description="Basic and acidic residues" evidence="1">
    <location>
        <begin position="34"/>
        <end position="43"/>
    </location>
</feature>
<feature type="domain" description="DUF4585" evidence="2">
    <location>
        <begin position="1238"/>
        <end position="1303"/>
    </location>
</feature>
<feature type="compositionally biased region" description="Basic and acidic residues" evidence="1">
    <location>
        <begin position="532"/>
        <end position="543"/>
    </location>
</feature>
<reference evidence="3 4" key="2">
    <citation type="submission" date="2019-01" db="EMBL/GenBank/DDBJ databases">
        <title>A chromosome length genome reference of the Java medaka (oryzias javanicus).</title>
        <authorList>
            <person name="Herpin A."/>
            <person name="Takehana Y."/>
            <person name="Naruse K."/>
            <person name="Ansai S."/>
            <person name="Kawaguchi M."/>
        </authorList>
    </citation>
    <scope>NUCLEOTIDE SEQUENCE [LARGE SCALE GENOMIC DNA]</scope>
    <source>
        <strain evidence="3">RS831</strain>
        <tissue evidence="3">Whole body</tissue>
    </source>
</reference>
<protein>
    <recommendedName>
        <fullName evidence="2">DUF4585 domain-containing protein</fullName>
    </recommendedName>
</protein>
<organism evidence="3 4">
    <name type="scientific">Oryzias javanicus</name>
    <name type="common">Javanese ricefish</name>
    <name type="synonym">Aplocheilus javanicus</name>
    <dbReference type="NCBI Taxonomy" id="123683"/>
    <lineage>
        <taxon>Eukaryota</taxon>
        <taxon>Metazoa</taxon>
        <taxon>Chordata</taxon>
        <taxon>Craniata</taxon>
        <taxon>Vertebrata</taxon>
        <taxon>Euteleostomi</taxon>
        <taxon>Actinopterygii</taxon>
        <taxon>Neopterygii</taxon>
        <taxon>Teleostei</taxon>
        <taxon>Neoteleostei</taxon>
        <taxon>Acanthomorphata</taxon>
        <taxon>Ovalentaria</taxon>
        <taxon>Atherinomorphae</taxon>
        <taxon>Beloniformes</taxon>
        <taxon>Adrianichthyidae</taxon>
        <taxon>Oryziinae</taxon>
        <taxon>Oryzias</taxon>
    </lineage>
</organism>
<dbReference type="EMBL" id="CM012454">
    <property type="protein sequence ID" value="RVE60155.1"/>
    <property type="molecule type" value="Genomic_DNA"/>
</dbReference>
<feature type="compositionally biased region" description="Polar residues" evidence="1">
    <location>
        <begin position="474"/>
        <end position="494"/>
    </location>
</feature>
<proteinExistence type="predicted"/>
<feature type="region of interest" description="Disordered" evidence="1">
    <location>
        <begin position="467"/>
        <end position="510"/>
    </location>
</feature>
<feature type="region of interest" description="Disordered" evidence="1">
    <location>
        <begin position="24"/>
        <end position="108"/>
    </location>
</feature>
<dbReference type="Proteomes" id="UP000283210">
    <property type="component" value="Chromosome 18"/>
</dbReference>
<name>A0A3S2MIV0_ORYJA</name>
<feature type="compositionally biased region" description="Low complexity" evidence="1">
    <location>
        <begin position="922"/>
        <end position="950"/>
    </location>
</feature>
<dbReference type="InterPro" id="IPR052303">
    <property type="entry name" value="CEFIP"/>
</dbReference>
<feature type="region of interest" description="Disordered" evidence="1">
    <location>
        <begin position="892"/>
        <end position="974"/>
    </location>
</feature>
<feature type="region of interest" description="Disordered" evidence="1">
    <location>
        <begin position="532"/>
        <end position="581"/>
    </location>
</feature>
<feature type="region of interest" description="Disordered" evidence="1">
    <location>
        <begin position="1091"/>
        <end position="1111"/>
    </location>
</feature>
<feature type="region of interest" description="Disordered" evidence="1">
    <location>
        <begin position="1145"/>
        <end position="1201"/>
    </location>
</feature>
<feature type="compositionally biased region" description="Basic and acidic residues" evidence="1">
    <location>
        <begin position="952"/>
        <end position="967"/>
    </location>
</feature>
<feature type="region of interest" description="Disordered" evidence="1">
    <location>
        <begin position="716"/>
        <end position="750"/>
    </location>
</feature>
<feature type="compositionally biased region" description="Basic and acidic residues" evidence="1">
    <location>
        <begin position="56"/>
        <end position="69"/>
    </location>
</feature>
<dbReference type="InterPro" id="IPR027838">
    <property type="entry name" value="DUF4585"/>
</dbReference>
<feature type="region of interest" description="Disordered" evidence="1">
    <location>
        <begin position="1363"/>
        <end position="1407"/>
    </location>
</feature>
<dbReference type="Pfam" id="PF15232">
    <property type="entry name" value="DUF4585"/>
    <property type="match status" value="1"/>
</dbReference>
<evidence type="ECO:0000259" key="2">
    <source>
        <dbReference type="Pfam" id="PF15232"/>
    </source>
</evidence>
<gene>
    <name evidence="3" type="ORF">OJAV_G00177890</name>
</gene>
<feature type="compositionally biased region" description="Polar residues" evidence="1">
    <location>
        <begin position="1367"/>
        <end position="1399"/>
    </location>
</feature>
<feature type="compositionally biased region" description="Basic and acidic residues" evidence="1">
    <location>
        <begin position="902"/>
        <end position="921"/>
    </location>
</feature>
<reference evidence="3 4" key="1">
    <citation type="submission" date="2018-11" db="EMBL/GenBank/DDBJ databases">
        <authorList>
            <person name="Lopez-Roques C."/>
            <person name="Donnadieu C."/>
            <person name="Bouchez O."/>
            <person name="Klopp C."/>
            <person name="Cabau C."/>
            <person name="Zahm M."/>
        </authorList>
    </citation>
    <scope>NUCLEOTIDE SEQUENCE [LARGE SCALE GENOMIC DNA]</scope>
    <source>
        <strain evidence="3">RS831</strain>
        <tissue evidence="3">Whole body</tissue>
    </source>
</reference>
<feature type="region of interest" description="Disordered" evidence="1">
    <location>
        <begin position="1017"/>
        <end position="1051"/>
    </location>
</feature>
<keyword evidence="4" id="KW-1185">Reference proteome</keyword>
<accession>A0A3S2MIV0</accession>
<evidence type="ECO:0000256" key="1">
    <source>
        <dbReference type="SAM" id="MobiDB-lite"/>
    </source>
</evidence>